<evidence type="ECO:0000256" key="3">
    <source>
        <dbReference type="ARBA" id="ARBA00022801"/>
    </source>
</evidence>
<dbReference type="CDD" id="cd07018">
    <property type="entry name" value="S49_SppA_67K_type"/>
    <property type="match status" value="1"/>
</dbReference>
<dbReference type="Pfam" id="PF01343">
    <property type="entry name" value="Peptidase_S49"/>
    <property type="match status" value="1"/>
</dbReference>
<protein>
    <submittedName>
        <fullName evidence="6">Signal peptide peptidase SppA</fullName>
    </submittedName>
</protein>
<dbReference type="AlphaFoldDB" id="A0A090RJ43"/>
<sequence>MQETSLTKMRYIAKAITEFKQTGKPVVAIGEHYKQSQYYLSSYADTIYMAPDGGVMLQGYGTYSLYYKSLLEKLNVNTHVFRVGTYKSFVEPYTLDGMSDAAREANSVWLNQLWGAYTSDVAANREIDASVMTPKLDTLIEQFKAVDGDWAQLNLNQGLVDELLSRPALRQRLMDLFGDNKEHSFNQISYYDYQPTVNDPMIAPEGDELDPTASVNQVAVVVASGASWMVLSKTTM</sequence>
<dbReference type="GO" id="GO:0008236">
    <property type="term" value="F:serine-type peptidase activity"/>
    <property type="evidence" value="ECO:0007669"/>
    <property type="project" value="UniProtKB-KW"/>
</dbReference>
<evidence type="ECO:0000313" key="7">
    <source>
        <dbReference type="Proteomes" id="UP000029227"/>
    </source>
</evidence>
<name>A0A090RJ43_9GAMM</name>
<evidence type="ECO:0000256" key="1">
    <source>
        <dbReference type="ARBA" id="ARBA00008683"/>
    </source>
</evidence>
<dbReference type="InterPro" id="IPR002142">
    <property type="entry name" value="Peptidase_S49"/>
</dbReference>
<dbReference type="eggNOG" id="COG0616">
    <property type="taxonomic scope" value="Bacteria"/>
</dbReference>
<feature type="domain" description="Peptidase S49" evidence="5">
    <location>
        <begin position="19"/>
        <end position="172"/>
    </location>
</feature>
<evidence type="ECO:0000256" key="4">
    <source>
        <dbReference type="ARBA" id="ARBA00022825"/>
    </source>
</evidence>
<dbReference type="EMBL" id="BBMN01000017">
    <property type="protein sequence ID" value="GAL07502.1"/>
    <property type="molecule type" value="Genomic_DNA"/>
</dbReference>
<dbReference type="PANTHER" id="PTHR33209:SF1">
    <property type="entry name" value="PEPTIDASE S49 DOMAIN-CONTAINING PROTEIN"/>
    <property type="match status" value="1"/>
</dbReference>
<dbReference type="SUPFAM" id="SSF52096">
    <property type="entry name" value="ClpP/crotonase"/>
    <property type="match status" value="1"/>
</dbReference>
<keyword evidence="4" id="KW-0720">Serine protease</keyword>
<dbReference type="InterPro" id="IPR047217">
    <property type="entry name" value="S49_SppA_67K_type_N"/>
</dbReference>
<evidence type="ECO:0000313" key="6">
    <source>
        <dbReference type="EMBL" id="GAL07502.1"/>
    </source>
</evidence>
<dbReference type="GO" id="GO:0006508">
    <property type="term" value="P:proteolysis"/>
    <property type="evidence" value="ECO:0007669"/>
    <property type="project" value="UniProtKB-KW"/>
</dbReference>
<dbReference type="InterPro" id="IPR029045">
    <property type="entry name" value="ClpP/crotonase-like_dom_sf"/>
</dbReference>
<keyword evidence="2" id="KW-0645">Protease</keyword>
<evidence type="ECO:0000256" key="2">
    <source>
        <dbReference type="ARBA" id="ARBA00022670"/>
    </source>
</evidence>
<dbReference type="STRING" id="754436.JCM19237_1442"/>
<organism evidence="6 7">
    <name type="scientific">Photobacterium aphoticum</name>
    <dbReference type="NCBI Taxonomy" id="754436"/>
    <lineage>
        <taxon>Bacteria</taxon>
        <taxon>Pseudomonadati</taxon>
        <taxon>Pseudomonadota</taxon>
        <taxon>Gammaproteobacteria</taxon>
        <taxon>Vibrionales</taxon>
        <taxon>Vibrionaceae</taxon>
        <taxon>Photobacterium</taxon>
    </lineage>
</organism>
<dbReference type="PANTHER" id="PTHR33209">
    <property type="entry name" value="PROTEASE 4"/>
    <property type="match status" value="1"/>
</dbReference>
<accession>A0A090RJ43</accession>
<comment type="similarity">
    <text evidence="1">Belongs to the peptidase S49 family.</text>
</comment>
<proteinExistence type="inferred from homology"/>
<gene>
    <name evidence="6" type="ORF">JCM19237_1442</name>
</gene>
<dbReference type="Proteomes" id="UP000029227">
    <property type="component" value="Unassembled WGS sequence"/>
</dbReference>
<comment type="caution">
    <text evidence="6">The sequence shown here is derived from an EMBL/GenBank/DDBJ whole genome shotgun (WGS) entry which is preliminary data.</text>
</comment>
<reference evidence="6 7" key="1">
    <citation type="journal article" date="2014" name="Genome Announc.">
        <title>Draft Genome Sequences of Two Vibrionaceae Species, Vibrio ponticus C121 and Photobacterium aphoticum C119, Isolated as Coral Reef Microbiota.</title>
        <authorList>
            <person name="Al-saari N."/>
            <person name="Meirelles P.M."/>
            <person name="Mino S."/>
            <person name="Suda W."/>
            <person name="Oshima K."/>
            <person name="Hattori M."/>
            <person name="Ohkuma M."/>
            <person name="Thompson F.L."/>
            <person name="Gomez-Gil B."/>
            <person name="Sawabe T."/>
            <person name="Sawabe T."/>
        </authorList>
    </citation>
    <scope>NUCLEOTIDE SEQUENCE [LARGE SCALE GENOMIC DNA]</scope>
    <source>
        <strain evidence="6 7">JCM 19237</strain>
    </source>
</reference>
<keyword evidence="3" id="KW-0378">Hydrolase</keyword>
<dbReference type="Gene3D" id="3.90.226.10">
    <property type="entry name" value="2-enoyl-CoA Hydratase, Chain A, domain 1"/>
    <property type="match status" value="2"/>
</dbReference>
<evidence type="ECO:0000259" key="5">
    <source>
        <dbReference type="Pfam" id="PF01343"/>
    </source>
</evidence>